<accession>A0A9N9E7Z9</accession>
<name>A0A9N9E7Z9_FUNMO</name>
<keyword evidence="2" id="KW-1185">Reference proteome</keyword>
<reference evidence="1" key="1">
    <citation type="submission" date="2021-06" db="EMBL/GenBank/DDBJ databases">
        <authorList>
            <person name="Kallberg Y."/>
            <person name="Tangrot J."/>
            <person name="Rosling A."/>
        </authorList>
    </citation>
    <scope>NUCLEOTIDE SEQUENCE</scope>
    <source>
        <strain evidence="1">87-6 pot B 2015</strain>
    </source>
</reference>
<dbReference type="EMBL" id="CAJVPP010005509">
    <property type="protein sequence ID" value="CAG8666144.1"/>
    <property type="molecule type" value="Genomic_DNA"/>
</dbReference>
<protein>
    <submittedName>
        <fullName evidence="1">5385_t:CDS:1</fullName>
    </submittedName>
</protein>
<evidence type="ECO:0000313" key="1">
    <source>
        <dbReference type="EMBL" id="CAG8666144.1"/>
    </source>
</evidence>
<organism evidence="1 2">
    <name type="scientific">Funneliformis mosseae</name>
    <name type="common">Endomycorrhizal fungus</name>
    <name type="synonym">Glomus mosseae</name>
    <dbReference type="NCBI Taxonomy" id="27381"/>
    <lineage>
        <taxon>Eukaryota</taxon>
        <taxon>Fungi</taxon>
        <taxon>Fungi incertae sedis</taxon>
        <taxon>Mucoromycota</taxon>
        <taxon>Glomeromycotina</taxon>
        <taxon>Glomeromycetes</taxon>
        <taxon>Glomerales</taxon>
        <taxon>Glomeraceae</taxon>
        <taxon>Funneliformis</taxon>
    </lineage>
</organism>
<sequence>MSYLLKLTVKKTPMLVSTTINHYRKGPPQPSWDLKFHLAFALIKSFIGDLIDITIEQAQQGSKRPVPLLPDTIANESK</sequence>
<comment type="caution">
    <text evidence="1">The sequence shown here is derived from an EMBL/GenBank/DDBJ whole genome shotgun (WGS) entry which is preliminary data.</text>
</comment>
<gene>
    <name evidence="1" type="ORF">FMOSSE_LOCUS12178</name>
</gene>
<feature type="non-terminal residue" evidence="1">
    <location>
        <position position="78"/>
    </location>
</feature>
<dbReference type="AlphaFoldDB" id="A0A9N9E7Z9"/>
<dbReference type="Proteomes" id="UP000789375">
    <property type="component" value="Unassembled WGS sequence"/>
</dbReference>
<evidence type="ECO:0000313" key="2">
    <source>
        <dbReference type="Proteomes" id="UP000789375"/>
    </source>
</evidence>
<proteinExistence type="predicted"/>